<evidence type="ECO:0000313" key="1">
    <source>
        <dbReference type="EMBL" id="SDL78219.1"/>
    </source>
</evidence>
<dbReference type="STRING" id="482461.SAMN05216244_0742"/>
<gene>
    <name evidence="1" type="ORF">SAMN05216244_0742</name>
</gene>
<sequence>MKVKCVLCDIIENIDSNCLQAKRLRNRRIHMYICKTCYDRVEKNTNKRHATGNFKLYKEKKKKNSLI</sequence>
<proteinExistence type="predicted"/>
<organism evidence="1 2">
    <name type="scientific">Sediminibacillus halophilus</name>
    <dbReference type="NCBI Taxonomy" id="482461"/>
    <lineage>
        <taxon>Bacteria</taxon>
        <taxon>Bacillati</taxon>
        <taxon>Bacillota</taxon>
        <taxon>Bacilli</taxon>
        <taxon>Bacillales</taxon>
        <taxon>Bacillaceae</taxon>
        <taxon>Sediminibacillus</taxon>
    </lineage>
</organism>
<dbReference type="EMBL" id="FNHF01000001">
    <property type="protein sequence ID" value="SDL78219.1"/>
    <property type="molecule type" value="Genomic_DNA"/>
</dbReference>
<dbReference type="InterPro" id="IPR019241">
    <property type="entry name" value="DUF2197"/>
</dbReference>
<dbReference type="RefSeq" id="WP_074597493.1">
    <property type="nucleotide sequence ID" value="NZ_FNHF01000001.1"/>
</dbReference>
<keyword evidence="2" id="KW-1185">Reference proteome</keyword>
<dbReference type="Pfam" id="PF09963">
    <property type="entry name" value="DUF2197"/>
    <property type="match status" value="1"/>
</dbReference>
<reference evidence="2" key="1">
    <citation type="submission" date="2016-10" db="EMBL/GenBank/DDBJ databases">
        <authorList>
            <person name="Varghese N."/>
            <person name="Submissions S."/>
        </authorList>
    </citation>
    <scope>NUCLEOTIDE SEQUENCE [LARGE SCALE GENOMIC DNA]</scope>
    <source>
        <strain evidence="2">CGMCC 1.6199</strain>
    </source>
</reference>
<name>A0A1G9MVH0_9BACI</name>
<dbReference type="Proteomes" id="UP000182347">
    <property type="component" value="Unassembled WGS sequence"/>
</dbReference>
<dbReference type="AlphaFoldDB" id="A0A1G9MVH0"/>
<accession>A0A1G9MVH0</accession>
<protein>
    <submittedName>
        <fullName evidence="1">Uncharacterized protein YlaI</fullName>
    </submittedName>
</protein>
<evidence type="ECO:0000313" key="2">
    <source>
        <dbReference type="Proteomes" id="UP000182347"/>
    </source>
</evidence>
<dbReference type="OrthoDB" id="2989868at2"/>